<dbReference type="GO" id="GO:0005886">
    <property type="term" value="C:plasma membrane"/>
    <property type="evidence" value="ECO:0007669"/>
    <property type="project" value="TreeGrafter"/>
</dbReference>
<evidence type="ECO:0000259" key="9">
    <source>
        <dbReference type="PROSITE" id="PS50109"/>
    </source>
</evidence>
<dbReference type="KEGG" id="aev:EI546_03555"/>
<dbReference type="SUPFAM" id="SSF47384">
    <property type="entry name" value="Homodimeric domain of signal transducing histidine kinase"/>
    <property type="match status" value="1"/>
</dbReference>
<dbReference type="SMART" id="SM00387">
    <property type="entry name" value="HATPase_c"/>
    <property type="match status" value="1"/>
</dbReference>
<evidence type="ECO:0000256" key="5">
    <source>
        <dbReference type="ARBA" id="ARBA00022692"/>
    </source>
</evidence>
<keyword evidence="4" id="KW-0808">Transferase</keyword>
<dbReference type="PANTHER" id="PTHR45436:SF5">
    <property type="entry name" value="SENSOR HISTIDINE KINASE TRCS"/>
    <property type="match status" value="1"/>
</dbReference>
<dbReference type="PANTHER" id="PTHR45436">
    <property type="entry name" value="SENSOR HISTIDINE KINASE YKOH"/>
    <property type="match status" value="1"/>
</dbReference>
<evidence type="ECO:0000256" key="1">
    <source>
        <dbReference type="ARBA" id="ARBA00000085"/>
    </source>
</evidence>
<dbReference type="GO" id="GO:0000155">
    <property type="term" value="F:phosphorelay sensor kinase activity"/>
    <property type="evidence" value="ECO:0007669"/>
    <property type="project" value="InterPro"/>
</dbReference>
<keyword evidence="3" id="KW-0597">Phosphoprotein</keyword>
<dbReference type="SUPFAM" id="SSF55874">
    <property type="entry name" value="ATPase domain of HSP90 chaperone/DNA topoisomerase II/histidine kinase"/>
    <property type="match status" value="1"/>
</dbReference>
<dbReference type="InterPro" id="IPR003661">
    <property type="entry name" value="HisK_dim/P_dom"/>
</dbReference>
<dbReference type="InterPro" id="IPR050428">
    <property type="entry name" value="TCS_sensor_his_kinase"/>
</dbReference>
<dbReference type="AlphaFoldDB" id="A0A410G0V7"/>
<dbReference type="Pfam" id="PF00512">
    <property type="entry name" value="HisKA"/>
    <property type="match status" value="1"/>
</dbReference>
<evidence type="ECO:0000256" key="6">
    <source>
        <dbReference type="ARBA" id="ARBA00022777"/>
    </source>
</evidence>
<dbReference type="InterPro" id="IPR005467">
    <property type="entry name" value="His_kinase_dom"/>
</dbReference>
<evidence type="ECO:0000256" key="7">
    <source>
        <dbReference type="ARBA" id="ARBA00022989"/>
    </source>
</evidence>
<keyword evidence="11" id="KW-1185">Reference proteome</keyword>
<feature type="transmembrane region" description="Helical" evidence="8">
    <location>
        <begin position="12"/>
        <end position="33"/>
    </location>
</feature>
<keyword evidence="5 8" id="KW-0812">Transmembrane</keyword>
<dbReference type="InterPro" id="IPR036890">
    <property type="entry name" value="HATPase_C_sf"/>
</dbReference>
<evidence type="ECO:0000256" key="8">
    <source>
        <dbReference type="SAM" id="Phobius"/>
    </source>
</evidence>
<evidence type="ECO:0000256" key="4">
    <source>
        <dbReference type="ARBA" id="ARBA00022679"/>
    </source>
</evidence>
<dbReference type="OrthoDB" id="1522504at2"/>
<dbReference type="CDD" id="cd00082">
    <property type="entry name" value="HisKA"/>
    <property type="match status" value="1"/>
</dbReference>
<gene>
    <name evidence="10" type="ORF">EI546_03555</name>
</gene>
<dbReference type="Gene3D" id="3.30.565.10">
    <property type="entry name" value="Histidine kinase-like ATPase, C-terminal domain"/>
    <property type="match status" value="1"/>
</dbReference>
<dbReference type="SMART" id="SM00388">
    <property type="entry name" value="HisKA"/>
    <property type="match status" value="1"/>
</dbReference>
<evidence type="ECO:0000313" key="10">
    <source>
        <dbReference type="EMBL" id="QAA80860.1"/>
    </source>
</evidence>
<proteinExistence type="predicted"/>
<dbReference type="PROSITE" id="PS50109">
    <property type="entry name" value="HIS_KIN"/>
    <property type="match status" value="1"/>
</dbReference>
<feature type="domain" description="Histidine kinase" evidence="9">
    <location>
        <begin position="216"/>
        <end position="401"/>
    </location>
</feature>
<dbReference type="EMBL" id="CP034951">
    <property type="protein sequence ID" value="QAA80860.1"/>
    <property type="molecule type" value="Genomic_DNA"/>
</dbReference>
<dbReference type="InterPro" id="IPR003594">
    <property type="entry name" value="HATPase_dom"/>
</dbReference>
<organism evidence="10 11">
    <name type="scientific">Aequorivita ciconiae</name>
    <dbReference type="NCBI Taxonomy" id="2494375"/>
    <lineage>
        <taxon>Bacteria</taxon>
        <taxon>Pseudomonadati</taxon>
        <taxon>Bacteroidota</taxon>
        <taxon>Flavobacteriia</taxon>
        <taxon>Flavobacteriales</taxon>
        <taxon>Flavobacteriaceae</taxon>
        <taxon>Aequorivita</taxon>
    </lineage>
</organism>
<dbReference type="EC" id="2.7.13.3" evidence="2"/>
<name>A0A410G0V7_9FLAO</name>
<dbReference type="Gene3D" id="1.10.287.130">
    <property type="match status" value="1"/>
</dbReference>
<evidence type="ECO:0000256" key="2">
    <source>
        <dbReference type="ARBA" id="ARBA00012438"/>
    </source>
</evidence>
<comment type="catalytic activity">
    <reaction evidence="1">
        <text>ATP + protein L-histidine = ADP + protein N-phospho-L-histidine.</text>
        <dbReference type="EC" id="2.7.13.3"/>
    </reaction>
</comment>
<protein>
    <recommendedName>
        <fullName evidence="2">histidine kinase</fullName>
        <ecNumber evidence="2">2.7.13.3</ecNumber>
    </recommendedName>
</protein>
<sequence>MGKKTKLLQKTSKAFLLTGLLLTILSSISLYFYTKKLLQDQVEESLYSTEARVVDALRDDQPVFSVSPVIEVRKVDKTGKKILKDTIIYDPSQDEMEEFRELSTYENIGGQLYQITIRDLVVESGDILVAIIISYILIFVLSVLFLFFFNTNRNIKLWSPFFKNLEQMKKFSISSNEELQLVDSDVLEFSELKEEIQLLTSKVRNDYQNLKQFTEDVSHEMQTPLAIIQAKIDNIINEHHINDKQFEQISSIQKDIQRLKHLNQRITLLTKIDNNQFVKVETVNITKLLADKVETFKELQIDYIILHSKTDLVVSMDSYLAEILINNLLTNAIRHNTLKKIISVTLMENSLMFSNYGKTPLLHPERLFQRFYREVNSVKSTGLGLAIVKKICDLYGFKIRYNFQDSYHIFEVDFKGNGVADE</sequence>
<feature type="transmembrane region" description="Helical" evidence="8">
    <location>
        <begin position="127"/>
        <end position="149"/>
    </location>
</feature>
<keyword evidence="7 8" id="KW-1133">Transmembrane helix</keyword>
<keyword evidence="8" id="KW-0472">Membrane</keyword>
<evidence type="ECO:0000313" key="11">
    <source>
        <dbReference type="Proteomes" id="UP000285517"/>
    </source>
</evidence>
<reference evidence="10 11" key="1">
    <citation type="submission" date="2019-01" db="EMBL/GenBank/DDBJ databases">
        <title>Complete genome sequencing of Aequorivita sp. H23M31.</title>
        <authorList>
            <person name="Bae J.-W."/>
        </authorList>
    </citation>
    <scope>NUCLEOTIDE SEQUENCE [LARGE SCALE GENOMIC DNA]</scope>
    <source>
        <strain evidence="10 11">H23M31</strain>
    </source>
</reference>
<dbReference type="InterPro" id="IPR036097">
    <property type="entry name" value="HisK_dim/P_sf"/>
</dbReference>
<dbReference type="Proteomes" id="UP000285517">
    <property type="component" value="Chromosome"/>
</dbReference>
<keyword evidence="6 10" id="KW-0418">Kinase</keyword>
<evidence type="ECO:0000256" key="3">
    <source>
        <dbReference type="ARBA" id="ARBA00022553"/>
    </source>
</evidence>
<accession>A0A410G0V7</accession>
<dbReference type="Pfam" id="PF02518">
    <property type="entry name" value="HATPase_c"/>
    <property type="match status" value="1"/>
</dbReference>